<evidence type="ECO:0000259" key="2">
    <source>
        <dbReference type="Pfam" id="PF08595"/>
    </source>
</evidence>
<feature type="region of interest" description="Disordered" evidence="1">
    <location>
        <begin position="256"/>
        <end position="328"/>
    </location>
</feature>
<dbReference type="Pfam" id="PF08595">
    <property type="entry name" value="RXT2_N"/>
    <property type="match status" value="1"/>
</dbReference>
<dbReference type="InterPro" id="IPR013904">
    <property type="entry name" value="RXT2_N"/>
</dbReference>
<dbReference type="InterPro" id="IPR039602">
    <property type="entry name" value="Rxt2"/>
</dbReference>
<keyword evidence="4" id="KW-1185">Reference proteome</keyword>
<feature type="region of interest" description="Disordered" evidence="1">
    <location>
        <begin position="394"/>
        <end position="445"/>
    </location>
</feature>
<reference evidence="3 4" key="1">
    <citation type="submission" date="2024-01" db="EMBL/GenBank/DDBJ databases">
        <authorList>
            <person name="Allen C."/>
            <person name="Tagirdzhanova G."/>
        </authorList>
    </citation>
    <scope>NUCLEOTIDE SEQUENCE [LARGE SCALE GENOMIC DNA]</scope>
    <source>
        <strain evidence="3 4">CBS 119000</strain>
    </source>
</reference>
<evidence type="ECO:0000313" key="4">
    <source>
        <dbReference type="Proteomes" id="UP001642502"/>
    </source>
</evidence>
<dbReference type="EMBL" id="CAWUON010000089">
    <property type="protein sequence ID" value="CAK7272422.1"/>
    <property type="molecule type" value="Genomic_DNA"/>
</dbReference>
<comment type="caution">
    <text evidence="3">The sequence shown here is derived from an EMBL/GenBank/DDBJ whole genome shotgun (WGS) entry which is preliminary data.</text>
</comment>
<accession>A0ABP0DW47</accession>
<dbReference type="Proteomes" id="UP001642502">
    <property type="component" value="Unassembled WGS sequence"/>
</dbReference>
<name>A0ABP0DW47_9PEZI</name>
<feature type="domain" description="Transcriptional regulatory protein RXT2 N-terminal" evidence="2">
    <location>
        <begin position="68"/>
        <end position="210"/>
    </location>
</feature>
<feature type="compositionally biased region" description="Basic and acidic residues" evidence="1">
    <location>
        <begin position="295"/>
        <end position="307"/>
    </location>
</feature>
<dbReference type="PANTHER" id="PTHR28232">
    <property type="entry name" value="TRANSCRIPTIONAL REGULATORY PROTEIN RXT2"/>
    <property type="match status" value="1"/>
</dbReference>
<evidence type="ECO:0000313" key="3">
    <source>
        <dbReference type="EMBL" id="CAK7272422.1"/>
    </source>
</evidence>
<proteinExistence type="predicted"/>
<organism evidence="3 4">
    <name type="scientific">Sporothrix epigloea</name>
    <dbReference type="NCBI Taxonomy" id="1892477"/>
    <lineage>
        <taxon>Eukaryota</taxon>
        <taxon>Fungi</taxon>
        <taxon>Dikarya</taxon>
        <taxon>Ascomycota</taxon>
        <taxon>Pezizomycotina</taxon>
        <taxon>Sordariomycetes</taxon>
        <taxon>Sordariomycetidae</taxon>
        <taxon>Ophiostomatales</taxon>
        <taxon>Ophiostomataceae</taxon>
        <taxon>Sporothrix</taxon>
    </lineage>
</organism>
<evidence type="ECO:0000256" key="1">
    <source>
        <dbReference type="SAM" id="MobiDB-lite"/>
    </source>
</evidence>
<protein>
    <recommendedName>
        <fullName evidence="2">Transcriptional regulatory protein RXT2 N-terminal domain-containing protein</fullName>
    </recommendedName>
</protein>
<dbReference type="PANTHER" id="PTHR28232:SF1">
    <property type="entry name" value="TRANSCRIPTIONAL REGULATORY PROTEIN RXT2"/>
    <property type="match status" value="1"/>
</dbReference>
<feature type="compositionally biased region" description="Acidic residues" evidence="1">
    <location>
        <begin position="407"/>
        <end position="420"/>
    </location>
</feature>
<gene>
    <name evidence="3" type="ORF">SEPCBS119000_005117</name>
</gene>
<sequence length="445" mass="49425">MAARDQAIFLETVIGLQRALKRRSYGECCFVLSWARGRGNVKLAVLDDPDILLRTLDSDSDSEIERSTNRGSKLKRRARFVRQGKLGAADGLAVFAETIEHEGYRRDILSHNLPLIDDEGYEVDSDEEDDAVLQEAEAAAAEQKAYAGIQLEHLLAPLTAVTDLPTHPTLSRPFANKALTELATQGCNWMHKESAALWKVKPLLIKLCGDHVWVDSGLMETPTDADLFDDSFVARLMAAREGADKISGGLVENGHAASAPAANQREKEDEGADNSQTESADRGDGYETNVNGLIKPRDPHESGDVDVRASIPLPAGQPGDADSSDGFIHPLFLAPRSAHPEPNLGLPEAEAEDVRRLLQLWVQKQEEVSRGTKRLHEGLLRADRLRRTVLRWAKAEAHSGPNRDMSDGEDWYDQEEWELEESLKKGHDEEEEDQQLPNKKTRNRK</sequence>